<evidence type="ECO:0000313" key="1">
    <source>
        <dbReference type="EMBL" id="AYV86125.1"/>
    </source>
</evidence>
<feature type="non-terminal residue" evidence="1">
    <location>
        <position position="1"/>
    </location>
</feature>
<organism evidence="1">
    <name type="scientific">Solivirus sp</name>
    <dbReference type="NCBI Taxonomy" id="2487772"/>
    <lineage>
        <taxon>Viruses</taxon>
        <taxon>Pithoviruses</taxon>
    </lineage>
</organism>
<sequence>LVNKAIIKKSSKVLQYLLDIGLRPDLSDFGEEGMRGITPKIRKILESYNLI</sequence>
<protein>
    <submittedName>
        <fullName evidence="1">Uncharacterized protein</fullName>
    </submittedName>
</protein>
<accession>A0A3G5AFY8</accession>
<proteinExistence type="predicted"/>
<reference evidence="1" key="1">
    <citation type="submission" date="2018-10" db="EMBL/GenBank/DDBJ databases">
        <title>Hidden diversity of soil giant viruses.</title>
        <authorList>
            <person name="Schulz F."/>
            <person name="Alteio L."/>
            <person name="Goudeau D."/>
            <person name="Ryan E.M."/>
            <person name="Malmstrom R.R."/>
            <person name="Blanchard J."/>
            <person name="Woyke T."/>
        </authorList>
    </citation>
    <scope>NUCLEOTIDE SEQUENCE</scope>
    <source>
        <strain evidence="1">SOV1</strain>
    </source>
</reference>
<gene>
    <name evidence="1" type="ORF">Solivirus9_6</name>
</gene>
<dbReference type="EMBL" id="MK072497">
    <property type="protein sequence ID" value="AYV86125.1"/>
    <property type="molecule type" value="Genomic_DNA"/>
</dbReference>
<name>A0A3G5AFY8_9VIRU</name>